<sequence length="60" mass="6368">MSVVPFQGATLFFCATGNKGEVGVLSNLLHFTDSLPASNTQNSLSIPSTQKSTPSLYILH</sequence>
<protein>
    <submittedName>
        <fullName evidence="2">Uncharacterized protein</fullName>
    </submittedName>
</protein>
<organism evidence="2 3">
    <name type="scientific">Porphyromonas gingivicanis</name>
    <dbReference type="NCBI Taxonomy" id="266762"/>
    <lineage>
        <taxon>Bacteria</taxon>
        <taxon>Pseudomonadati</taxon>
        <taxon>Bacteroidota</taxon>
        <taxon>Bacteroidia</taxon>
        <taxon>Bacteroidales</taxon>
        <taxon>Porphyromonadaceae</taxon>
        <taxon>Porphyromonas</taxon>
    </lineage>
</organism>
<dbReference type="AlphaFoldDB" id="A0A0A2G9T1"/>
<dbReference type="STRING" id="266762.HQ36_01670"/>
<accession>A0A0A2G9T1</accession>
<dbReference type="Proteomes" id="UP000030134">
    <property type="component" value="Unassembled WGS sequence"/>
</dbReference>
<evidence type="ECO:0000256" key="1">
    <source>
        <dbReference type="SAM" id="MobiDB-lite"/>
    </source>
</evidence>
<keyword evidence="3" id="KW-1185">Reference proteome</keyword>
<dbReference type="EMBL" id="JQZW01000002">
    <property type="protein sequence ID" value="KGN99187.1"/>
    <property type="molecule type" value="Genomic_DNA"/>
</dbReference>
<reference evidence="2 3" key="1">
    <citation type="submission" date="2014-08" db="EMBL/GenBank/DDBJ databases">
        <title>Porphyromonas gingivicanis strain:COT-022_OH1391 Genome sequencing.</title>
        <authorList>
            <person name="Wallis C."/>
            <person name="Deusch O."/>
            <person name="O'Flynn C."/>
            <person name="Davis I."/>
            <person name="Jospin G."/>
            <person name="Darling A.E."/>
            <person name="Coil D.A."/>
            <person name="Alexiev A."/>
            <person name="Horsfall A."/>
            <person name="Kirkwood N."/>
            <person name="Harris S."/>
            <person name="Eisen J.A."/>
        </authorList>
    </citation>
    <scope>NUCLEOTIDE SEQUENCE [LARGE SCALE GENOMIC DNA]</scope>
    <source>
        <strain evidence="3">COT-022 OH1391</strain>
    </source>
</reference>
<feature type="region of interest" description="Disordered" evidence="1">
    <location>
        <begin position="37"/>
        <end position="60"/>
    </location>
</feature>
<evidence type="ECO:0000313" key="3">
    <source>
        <dbReference type="Proteomes" id="UP000030134"/>
    </source>
</evidence>
<comment type="caution">
    <text evidence="2">The sequence shown here is derived from an EMBL/GenBank/DDBJ whole genome shotgun (WGS) entry which is preliminary data.</text>
</comment>
<gene>
    <name evidence="2" type="ORF">HQ36_01670</name>
</gene>
<name>A0A0A2G9T1_9PORP</name>
<proteinExistence type="predicted"/>
<evidence type="ECO:0000313" key="2">
    <source>
        <dbReference type="EMBL" id="KGN99187.1"/>
    </source>
</evidence>